<dbReference type="InterPro" id="IPR050832">
    <property type="entry name" value="Bact_Acetyltransf"/>
</dbReference>
<dbReference type="Gene3D" id="3.40.630.30">
    <property type="match status" value="1"/>
</dbReference>
<dbReference type="InterPro" id="IPR016181">
    <property type="entry name" value="Acyl_CoA_acyltransferase"/>
</dbReference>
<comment type="caution">
    <text evidence="4">The sequence shown here is derived from an EMBL/GenBank/DDBJ whole genome shotgun (WGS) entry which is preliminary data.</text>
</comment>
<dbReference type="Proteomes" id="UP001144280">
    <property type="component" value="Unassembled WGS sequence"/>
</dbReference>
<feature type="domain" description="N-acetyltransferase" evidence="3">
    <location>
        <begin position="1"/>
        <end position="147"/>
    </location>
</feature>
<dbReference type="CDD" id="cd04301">
    <property type="entry name" value="NAT_SF"/>
    <property type="match status" value="1"/>
</dbReference>
<evidence type="ECO:0000259" key="3">
    <source>
        <dbReference type="PROSITE" id="PS51186"/>
    </source>
</evidence>
<evidence type="ECO:0000256" key="2">
    <source>
        <dbReference type="ARBA" id="ARBA00023315"/>
    </source>
</evidence>
<dbReference type="PANTHER" id="PTHR43877:SF2">
    <property type="entry name" value="AMINOALKYLPHOSPHONATE N-ACETYLTRANSFERASE-RELATED"/>
    <property type="match status" value="1"/>
</dbReference>
<protein>
    <submittedName>
        <fullName evidence="4">Acetyltransferase</fullName>
    </submittedName>
</protein>
<keyword evidence="1" id="KW-0808">Transferase</keyword>
<gene>
    <name evidence="4" type="ORF">Pa4123_64500</name>
</gene>
<dbReference type="SUPFAM" id="SSF55729">
    <property type="entry name" value="Acyl-CoA N-acyltransferases (Nat)"/>
    <property type="match status" value="1"/>
</dbReference>
<keyword evidence="2" id="KW-0012">Acyltransferase</keyword>
<evidence type="ECO:0000256" key="1">
    <source>
        <dbReference type="ARBA" id="ARBA00022679"/>
    </source>
</evidence>
<accession>A0ABQ5R317</accession>
<sequence>MIFREAVLADLPAILAMLVDDQLGASRDVAVVDERYQRAFADITADPRNMLAVADDSGEVVGCMQITYIPGLSRHGAERSQIEAVRVRADRRGSGLGQRFMGWAIDQARERGCALMQLTTDKSRADAHRFYARLGFVASHEGMKLKL</sequence>
<evidence type="ECO:0000313" key="5">
    <source>
        <dbReference type="Proteomes" id="UP001144280"/>
    </source>
</evidence>
<dbReference type="PROSITE" id="PS51186">
    <property type="entry name" value="GNAT"/>
    <property type="match status" value="1"/>
</dbReference>
<dbReference type="PANTHER" id="PTHR43877">
    <property type="entry name" value="AMINOALKYLPHOSPHONATE N-ACETYLTRANSFERASE-RELATED-RELATED"/>
    <property type="match status" value="1"/>
</dbReference>
<evidence type="ECO:0000313" key="4">
    <source>
        <dbReference type="EMBL" id="GLI01174.1"/>
    </source>
</evidence>
<proteinExistence type="predicted"/>
<name>A0ABQ5R317_9ACTN</name>
<dbReference type="Pfam" id="PF00583">
    <property type="entry name" value="Acetyltransf_1"/>
    <property type="match status" value="1"/>
</dbReference>
<dbReference type="InterPro" id="IPR000182">
    <property type="entry name" value="GNAT_dom"/>
</dbReference>
<reference evidence="4" key="1">
    <citation type="submission" date="2022-12" db="EMBL/GenBank/DDBJ databases">
        <title>New Phytohabitans aurantiacus sp. RD004123 nov., an actinomycete isolated from soil.</title>
        <authorList>
            <person name="Triningsih D.W."/>
            <person name="Harunari E."/>
            <person name="Igarashi Y."/>
        </authorList>
    </citation>
    <scope>NUCLEOTIDE SEQUENCE</scope>
    <source>
        <strain evidence="4">RD004123</strain>
    </source>
</reference>
<dbReference type="EMBL" id="BSDI01000041">
    <property type="protein sequence ID" value="GLI01174.1"/>
    <property type="molecule type" value="Genomic_DNA"/>
</dbReference>
<keyword evidence="5" id="KW-1185">Reference proteome</keyword>
<organism evidence="4 5">
    <name type="scientific">Phytohabitans aurantiacus</name>
    <dbReference type="NCBI Taxonomy" id="3016789"/>
    <lineage>
        <taxon>Bacteria</taxon>
        <taxon>Bacillati</taxon>
        <taxon>Actinomycetota</taxon>
        <taxon>Actinomycetes</taxon>
        <taxon>Micromonosporales</taxon>
        <taxon>Micromonosporaceae</taxon>
    </lineage>
</organism>